<evidence type="ECO:0000313" key="2">
    <source>
        <dbReference type="EMBL" id="TMQ72894.1"/>
    </source>
</evidence>
<feature type="non-terminal residue" evidence="2">
    <location>
        <position position="70"/>
    </location>
</feature>
<protein>
    <submittedName>
        <fullName evidence="2">Malate synthase A</fullName>
    </submittedName>
</protein>
<organism evidence="2 3">
    <name type="scientific">Eiseniibacteriota bacterium</name>
    <dbReference type="NCBI Taxonomy" id="2212470"/>
    <lineage>
        <taxon>Bacteria</taxon>
        <taxon>Candidatus Eiseniibacteriota</taxon>
    </lineage>
</organism>
<gene>
    <name evidence="2" type="ORF">E6K80_01630</name>
</gene>
<dbReference type="Pfam" id="PF20656">
    <property type="entry name" value="MS_N"/>
    <property type="match status" value="1"/>
</dbReference>
<dbReference type="InterPro" id="IPR046363">
    <property type="entry name" value="MS_N_TIM-barrel_dom"/>
</dbReference>
<dbReference type="AlphaFoldDB" id="A0A538UAJ0"/>
<feature type="domain" description="Malate synthase N-terminal" evidence="1">
    <location>
        <begin position="15"/>
        <end position="70"/>
    </location>
</feature>
<name>A0A538UAJ0_UNCEI</name>
<sequence length="70" mass="7694">MDQHVEVGVEGLEVTPAAGIFDEVLTADALAFVGDLARTFAPEIERALERRTHRRAEWAAGKSLDFLPET</sequence>
<dbReference type="Gene3D" id="3.20.20.360">
    <property type="entry name" value="Malate synthase, domain 3"/>
    <property type="match status" value="1"/>
</dbReference>
<evidence type="ECO:0000259" key="1">
    <source>
        <dbReference type="Pfam" id="PF20656"/>
    </source>
</evidence>
<dbReference type="Proteomes" id="UP000319836">
    <property type="component" value="Unassembled WGS sequence"/>
</dbReference>
<proteinExistence type="predicted"/>
<dbReference type="InterPro" id="IPR048356">
    <property type="entry name" value="MS_N"/>
</dbReference>
<comment type="caution">
    <text evidence="2">The sequence shown here is derived from an EMBL/GenBank/DDBJ whole genome shotgun (WGS) entry which is preliminary data.</text>
</comment>
<accession>A0A538UAJ0</accession>
<reference evidence="2 3" key="1">
    <citation type="journal article" date="2019" name="Nat. Microbiol.">
        <title>Mediterranean grassland soil C-N compound turnover is dependent on rainfall and depth, and is mediated by genomically divergent microorganisms.</title>
        <authorList>
            <person name="Diamond S."/>
            <person name="Andeer P.F."/>
            <person name="Li Z."/>
            <person name="Crits-Christoph A."/>
            <person name="Burstein D."/>
            <person name="Anantharaman K."/>
            <person name="Lane K.R."/>
            <person name="Thomas B.C."/>
            <person name="Pan C."/>
            <person name="Northen T.R."/>
            <person name="Banfield J.F."/>
        </authorList>
    </citation>
    <scope>NUCLEOTIDE SEQUENCE [LARGE SCALE GENOMIC DNA]</scope>
    <source>
        <strain evidence="2">WS_10</strain>
    </source>
</reference>
<dbReference type="EMBL" id="VBPA01000034">
    <property type="protein sequence ID" value="TMQ72894.1"/>
    <property type="molecule type" value="Genomic_DNA"/>
</dbReference>
<evidence type="ECO:0000313" key="3">
    <source>
        <dbReference type="Proteomes" id="UP000319836"/>
    </source>
</evidence>